<dbReference type="STRING" id="1797298.A2988_03895"/>
<dbReference type="PANTHER" id="PTHR43739:SF5">
    <property type="entry name" value="EXO-ALPHA-SIALIDASE"/>
    <property type="match status" value="1"/>
</dbReference>
<dbReference type="SUPFAM" id="SSF110296">
    <property type="entry name" value="Oligoxyloglucan reducing end-specific cellobiohydrolase"/>
    <property type="match status" value="1"/>
</dbReference>
<dbReference type="SUPFAM" id="SSF50939">
    <property type="entry name" value="Sialidases"/>
    <property type="match status" value="1"/>
</dbReference>
<evidence type="ECO:0000259" key="2">
    <source>
        <dbReference type="Pfam" id="PF15902"/>
    </source>
</evidence>
<gene>
    <name evidence="3" type="ORF">A2988_03895</name>
</gene>
<dbReference type="InterPro" id="IPR052025">
    <property type="entry name" value="Xyloglucanase_GH74"/>
</dbReference>
<organism evidence="3 4">
    <name type="scientific">Candidatus Azambacteria bacterium RIFCSPLOWO2_01_FULL_46_25</name>
    <dbReference type="NCBI Taxonomy" id="1797298"/>
    <lineage>
        <taxon>Bacteria</taxon>
        <taxon>Candidatus Azamiibacteriota</taxon>
    </lineage>
</organism>
<reference evidence="3 4" key="1">
    <citation type="journal article" date="2016" name="Nat. Commun.">
        <title>Thousands of microbial genomes shed light on interconnected biogeochemical processes in an aquifer system.</title>
        <authorList>
            <person name="Anantharaman K."/>
            <person name="Brown C.T."/>
            <person name="Hug L.A."/>
            <person name="Sharon I."/>
            <person name="Castelle C.J."/>
            <person name="Probst A.J."/>
            <person name="Thomas B.C."/>
            <person name="Singh A."/>
            <person name="Wilkins M.J."/>
            <person name="Karaoz U."/>
            <person name="Brodie E.L."/>
            <person name="Williams K.H."/>
            <person name="Hubbard S.S."/>
            <person name="Banfield J.F."/>
        </authorList>
    </citation>
    <scope>NUCLEOTIDE SEQUENCE [LARGE SCALE GENOMIC DNA]</scope>
</reference>
<comment type="caution">
    <text evidence="3">The sequence shown here is derived from an EMBL/GenBank/DDBJ whole genome shotgun (WGS) entry which is preliminary data.</text>
</comment>
<dbReference type="Gene3D" id="2.130.10.10">
    <property type="entry name" value="YVTN repeat-like/Quinoprotein amine dehydrogenase"/>
    <property type="match status" value="4"/>
</dbReference>
<dbReference type="Proteomes" id="UP000176650">
    <property type="component" value="Unassembled WGS sequence"/>
</dbReference>
<dbReference type="AlphaFoldDB" id="A0A1F5BVI7"/>
<protein>
    <recommendedName>
        <fullName evidence="2">Sortilin N-terminal domain-containing protein</fullName>
    </recommendedName>
</protein>
<dbReference type="InterPro" id="IPR015943">
    <property type="entry name" value="WD40/YVTN_repeat-like_dom_sf"/>
</dbReference>
<proteinExistence type="predicted"/>
<sequence>MNPLSLIIILAVIIGALFIFVPASFTDIVASFPLFQGLSGASQNSTAVPPAKASIFRSIEGGKVWFPQVAIDADKSIPEVTILDFIYDYQDSNILYAGTEGDGLYKSVNNGQNWNKLYDRNKVLADNAVVYKVRQDPKNVNNIYVAAFQNKYGVFLKSTDGGVSFVQTYISQLEGYPLSALAINPVSGNIIYIGTAQGGFFVSTDFGETWQAIKWLTGQIADIVINPRNTYEIYAVTSDRGLFRSTDGGYNWHGFSAELARISAHNNVVMLRMDPASQDRLYLAIANGLIKSEDRGRTWKFMNILIPPQKLPVDAVAIDPQDTRIIYVGVGALMYTSKDGGVNWSVLKLDTLKRISIIAIDPRNPQSIFLGMKSVKK</sequence>
<accession>A0A1F5BVI7</accession>
<dbReference type="PANTHER" id="PTHR43739">
    <property type="entry name" value="XYLOGLUCANASE (EUROFUNG)"/>
    <property type="match status" value="1"/>
</dbReference>
<dbReference type="InterPro" id="IPR036278">
    <property type="entry name" value="Sialidase_sf"/>
</dbReference>
<keyword evidence="1" id="KW-0677">Repeat</keyword>
<dbReference type="Pfam" id="PF15902">
    <property type="entry name" value="Sortilin-Vps10"/>
    <property type="match status" value="1"/>
</dbReference>
<dbReference type="CDD" id="cd15482">
    <property type="entry name" value="Sialidase_non-viral"/>
    <property type="match status" value="1"/>
</dbReference>
<evidence type="ECO:0000313" key="4">
    <source>
        <dbReference type="Proteomes" id="UP000176650"/>
    </source>
</evidence>
<dbReference type="EMBL" id="MEYS01000001">
    <property type="protein sequence ID" value="OGD34617.1"/>
    <property type="molecule type" value="Genomic_DNA"/>
</dbReference>
<dbReference type="GO" id="GO:0010411">
    <property type="term" value="P:xyloglucan metabolic process"/>
    <property type="evidence" value="ECO:0007669"/>
    <property type="project" value="TreeGrafter"/>
</dbReference>
<feature type="domain" description="Sortilin N-terminal" evidence="2">
    <location>
        <begin position="200"/>
        <end position="302"/>
    </location>
</feature>
<name>A0A1F5BVI7_9BACT</name>
<evidence type="ECO:0000256" key="1">
    <source>
        <dbReference type="ARBA" id="ARBA00022737"/>
    </source>
</evidence>
<evidence type="ECO:0000313" key="3">
    <source>
        <dbReference type="EMBL" id="OGD34617.1"/>
    </source>
</evidence>
<dbReference type="InterPro" id="IPR031778">
    <property type="entry name" value="Sortilin_N"/>
</dbReference>